<evidence type="ECO:0000256" key="3">
    <source>
        <dbReference type="ARBA" id="ARBA00022771"/>
    </source>
</evidence>
<dbReference type="InterPro" id="IPR045877">
    <property type="entry name" value="ZFP36-like"/>
</dbReference>
<evidence type="ECO:0000259" key="6">
    <source>
        <dbReference type="PROSITE" id="PS50103"/>
    </source>
</evidence>
<evidence type="ECO:0000256" key="1">
    <source>
        <dbReference type="ARBA" id="ARBA00022723"/>
    </source>
</evidence>
<keyword evidence="8" id="KW-1185">Reference proteome</keyword>
<dbReference type="Proteomes" id="UP001190926">
    <property type="component" value="Unassembled WGS sequence"/>
</dbReference>
<dbReference type="Pfam" id="PF00642">
    <property type="entry name" value="zf-CCCH"/>
    <property type="match status" value="2"/>
</dbReference>
<comment type="caution">
    <text evidence="7">The sequence shown here is derived from an EMBL/GenBank/DDBJ whole genome shotgun (WGS) entry which is preliminary data.</text>
</comment>
<dbReference type="InterPro" id="IPR036855">
    <property type="entry name" value="Znf_CCCH_sf"/>
</dbReference>
<dbReference type="SUPFAM" id="SSF90229">
    <property type="entry name" value="CCCH zinc finger"/>
    <property type="match status" value="2"/>
</dbReference>
<dbReference type="SMART" id="SM00356">
    <property type="entry name" value="ZnF_C3H1"/>
    <property type="match status" value="3"/>
</dbReference>
<evidence type="ECO:0000256" key="2">
    <source>
        <dbReference type="ARBA" id="ARBA00022737"/>
    </source>
</evidence>
<organism evidence="7 8">
    <name type="scientific">Perilla frutescens var. hirtella</name>
    <name type="common">Perilla citriodora</name>
    <name type="synonym">Perilla setoyensis</name>
    <dbReference type="NCBI Taxonomy" id="608512"/>
    <lineage>
        <taxon>Eukaryota</taxon>
        <taxon>Viridiplantae</taxon>
        <taxon>Streptophyta</taxon>
        <taxon>Embryophyta</taxon>
        <taxon>Tracheophyta</taxon>
        <taxon>Spermatophyta</taxon>
        <taxon>Magnoliopsida</taxon>
        <taxon>eudicotyledons</taxon>
        <taxon>Gunneridae</taxon>
        <taxon>Pentapetalae</taxon>
        <taxon>asterids</taxon>
        <taxon>lamiids</taxon>
        <taxon>Lamiales</taxon>
        <taxon>Lamiaceae</taxon>
        <taxon>Nepetoideae</taxon>
        <taxon>Elsholtzieae</taxon>
        <taxon>Perilla</taxon>
    </lineage>
</organism>
<feature type="zinc finger region" description="C3H1-type" evidence="5">
    <location>
        <begin position="153"/>
        <end position="182"/>
    </location>
</feature>
<evidence type="ECO:0000313" key="7">
    <source>
        <dbReference type="EMBL" id="KAH6756658.1"/>
    </source>
</evidence>
<feature type="domain" description="C3H1-type" evidence="6">
    <location>
        <begin position="43"/>
        <end position="70"/>
    </location>
</feature>
<protein>
    <recommendedName>
        <fullName evidence="6">C3H1-type domain-containing protein</fullName>
    </recommendedName>
</protein>
<proteinExistence type="predicted"/>
<keyword evidence="3 5" id="KW-0863">Zinc-finger</keyword>
<keyword evidence="2" id="KW-0677">Repeat</keyword>
<feature type="zinc finger region" description="C3H1-type" evidence="5">
    <location>
        <begin position="43"/>
        <end position="70"/>
    </location>
</feature>
<evidence type="ECO:0000313" key="8">
    <source>
        <dbReference type="Proteomes" id="UP001190926"/>
    </source>
</evidence>
<dbReference type="PROSITE" id="PS50103">
    <property type="entry name" value="ZF_C3H1"/>
    <property type="match status" value="3"/>
</dbReference>
<feature type="domain" description="C3H1-type" evidence="6">
    <location>
        <begin position="97"/>
        <end position="120"/>
    </location>
</feature>
<dbReference type="PANTHER" id="PTHR12547">
    <property type="entry name" value="CCCH ZINC FINGER/TIS11-RELATED"/>
    <property type="match status" value="1"/>
</dbReference>
<name>A0AAD4IPY2_PERFH</name>
<dbReference type="PANTHER" id="PTHR12547:SF162">
    <property type="entry name" value="ZINC FINGER CCCH DOMAIN-CONTAINING PROTEIN 15"/>
    <property type="match status" value="1"/>
</dbReference>
<keyword evidence="1 5" id="KW-0479">Metal-binding</keyword>
<dbReference type="EMBL" id="SDAM02029545">
    <property type="protein sequence ID" value="KAH6756658.1"/>
    <property type="molecule type" value="Genomic_DNA"/>
</dbReference>
<dbReference type="GO" id="GO:0008270">
    <property type="term" value="F:zinc ion binding"/>
    <property type="evidence" value="ECO:0007669"/>
    <property type="project" value="UniProtKB-KW"/>
</dbReference>
<evidence type="ECO:0000256" key="5">
    <source>
        <dbReference type="PROSITE-ProRule" id="PRU00723"/>
    </source>
</evidence>
<evidence type="ECO:0000256" key="4">
    <source>
        <dbReference type="ARBA" id="ARBA00022833"/>
    </source>
</evidence>
<dbReference type="InterPro" id="IPR000571">
    <property type="entry name" value="Znf_CCCH"/>
</dbReference>
<dbReference type="AlphaFoldDB" id="A0AAD4IPY2"/>
<sequence>MNTNDFDDDSSGKLGFKKPRIAVRDTPWPRIPISVNRGKLSIPYKSKFCIQHRKRRCYHGVNCHFAHNLSEIRQPGSKTLAMDEHVRARNAVCRGRECLYFSNGVDCPYGDRCNFLHECDHNVGGLNRVFDRSGLGSGRSLSGGRLYDHKLIYHKTKLCMRWEESFGSCPYGERCTYAHGRGELQEPGYYAELENGLASRWMPYSQPRNVGSCKMGFKTVKNLQMKGNVDFKEWDIAKMAQIYADWIGVGHDFHLSEVGC</sequence>
<dbReference type="Gene3D" id="4.10.1000.10">
    <property type="entry name" value="Zinc finger, CCCH-type"/>
    <property type="match status" value="2"/>
</dbReference>
<feature type="zinc finger region" description="C3H1-type" evidence="5">
    <location>
        <begin position="97"/>
        <end position="120"/>
    </location>
</feature>
<dbReference type="GO" id="GO:0003729">
    <property type="term" value="F:mRNA binding"/>
    <property type="evidence" value="ECO:0007669"/>
    <property type="project" value="InterPro"/>
</dbReference>
<keyword evidence="4 5" id="KW-0862">Zinc</keyword>
<accession>A0AAD4IPY2</accession>
<gene>
    <name evidence="7" type="ORF">C2S53_001779</name>
</gene>
<reference evidence="7 8" key="1">
    <citation type="journal article" date="2021" name="Nat. Commun.">
        <title>Incipient diploidization of the medicinal plant Perilla within 10,000 years.</title>
        <authorList>
            <person name="Zhang Y."/>
            <person name="Shen Q."/>
            <person name="Leng L."/>
            <person name="Zhang D."/>
            <person name="Chen S."/>
            <person name="Shi Y."/>
            <person name="Ning Z."/>
            <person name="Chen S."/>
        </authorList>
    </citation>
    <scope>NUCLEOTIDE SEQUENCE [LARGE SCALE GENOMIC DNA]</scope>
    <source>
        <strain evidence="8">cv. PC099</strain>
    </source>
</reference>
<feature type="domain" description="C3H1-type" evidence="6">
    <location>
        <begin position="153"/>
        <end position="182"/>
    </location>
</feature>